<dbReference type="PIRSF" id="PIRSF000722">
    <property type="entry name" value="Acetate_prop_kin"/>
    <property type="match status" value="1"/>
</dbReference>
<feature type="site" description="Transition state stabilizer" evidence="6">
    <location>
        <position position="178"/>
    </location>
</feature>
<keyword evidence="6" id="KW-0479">Metal-binding</keyword>
<feature type="binding site" evidence="6">
    <location>
        <begin position="206"/>
        <end position="210"/>
    </location>
    <ligand>
        <name>ATP</name>
        <dbReference type="ChEBI" id="CHEBI:30616"/>
    </ligand>
</feature>
<evidence type="ECO:0000256" key="2">
    <source>
        <dbReference type="ARBA" id="ARBA00022679"/>
    </source>
</evidence>
<dbReference type="Gene3D" id="3.30.420.40">
    <property type="match status" value="2"/>
</dbReference>
<evidence type="ECO:0000313" key="8">
    <source>
        <dbReference type="EMBL" id="MBA9026312.1"/>
    </source>
</evidence>
<keyword evidence="4 6" id="KW-0418">Kinase</keyword>
<feature type="site" description="Transition state stabilizer" evidence="6">
    <location>
        <position position="239"/>
    </location>
</feature>
<dbReference type="SUPFAM" id="SSF53067">
    <property type="entry name" value="Actin-like ATPase domain"/>
    <property type="match status" value="2"/>
</dbReference>
<feature type="binding site" evidence="6">
    <location>
        <position position="89"/>
    </location>
    <ligand>
        <name>substrate</name>
    </ligand>
</feature>
<proteinExistence type="inferred from homology"/>
<dbReference type="InterPro" id="IPR023865">
    <property type="entry name" value="Aliphatic_acid_kinase_CS"/>
</dbReference>
<gene>
    <name evidence="6" type="primary">ackA</name>
    <name evidence="8" type="ORF">HNP81_001597</name>
</gene>
<sequence length="396" mass="43404">MSKVIAINAGSSSLKFQLFDMPSEEVITKGLVERIGLKDSVFEISVNGEKIKETLDIPNHEVAVKLLLEKLINHKIISSYDEIEGVGHRVVHGGEVFTDSVLITDEVLAQIETLSDLAPLHNPANITGIRAFQQALQNVPAVAVFDTAFHQTMPESSFLYSLPYEYYKEYGIRKYGFHGTSHKYVTERAAELLGRPVEQLRLISCHLGNGASIAAIKGGKSIDTSMGFTPLAGVTMGTRSGNIDPALIPYIMEKTGKTADEVLDVLNKESGMLAISGFSSDLRDIQVEADKGNDRAELALEVFAGRIHKYIGSYAARMSGVDAIIFTAGIGENSAMVRERVLHGLEFMGIYWDPALNKTHGEEAFLNYPHSPVKVIVIPTNEEVMIARDVQRIANK</sequence>
<keyword evidence="9" id="KW-1185">Reference proteome</keyword>
<feature type="binding site" evidence="6">
    <location>
        <position position="8"/>
    </location>
    <ligand>
        <name>Mg(2+)</name>
        <dbReference type="ChEBI" id="CHEBI:18420"/>
    </ligand>
</feature>
<comment type="subcellular location">
    <subcellularLocation>
        <location evidence="6">Cytoplasm</location>
    </subcellularLocation>
</comment>
<evidence type="ECO:0000313" key="9">
    <source>
        <dbReference type="Proteomes" id="UP000626697"/>
    </source>
</evidence>
<reference evidence="8 9" key="1">
    <citation type="submission" date="2020-08" db="EMBL/GenBank/DDBJ databases">
        <title>Genomic Encyclopedia of Type Strains, Phase IV (KMG-IV): sequencing the most valuable type-strain genomes for metagenomic binning, comparative biology and taxonomic classification.</title>
        <authorList>
            <person name="Goeker M."/>
        </authorList>
    </citation>
    <scope>NUCLEOTIDE SEQUENCE [LARGE SCALE GENOMIC DNA]</scope>
    <source>
        <strain evidence="8 9">DSM 105481</strain>
    </source>
</reference>
<dbReference type="InterPro" id="IPR043129">
    <property type="entry name" value="ATPase_NBD"/>
</dbReference>
<comment type="similarity">
    <text evidence="1 6 7">Belongs to the acetokinase family.</text>
</comment>
<keyword evidence="5 6" id="KW-0067">ATP-binding</keyword>
<evidence type="ECO:0000256" key="5">
    <source>
        <dbReference type="ARBA" id="ARBA00022840"/>
    </source>
</evidence>
<dbReference type="PANTHER" id="PTHR21060:SF15">
    <property type="entry name" value="ACETATE KINASE-RELATED"/>
    <property type="match status" value="1"/>
</dbReference>
<feature type="binding site" evidence="6">
    <location>
        <begin position="329"/>
        <end position="333"/>
    </location>
    <ligand>
        <name>ATP</name>
        <dbReference type="ChEBI" id="CHEBI:30616"/>
    </ligand>
</feature>
<dbReference type="PROSITE" id="PS01075">
    <property type="entry name" value="ACETATE_KINASE_1"/>
    <property type="match status" value="1"/>
</dbReference>
<keyword evidence="3 6" id="KW-0547">Nucleotide-binding</keyword>
<dbReference type="NCBIfam" id="TIGR00016">
    <property type="entry name" value="ackA"/>
    <property type="match status" value="1"/>
</dbReference>
<evidence type="ECO:0000256" key="6">
    <source>
        <dbReference type="HAMAP-Rule" id="MF_00020"/>
    </source>
</evidence>
<accession>A0ABR6CMP8</accession>
<protein>
    <recommendedName>
        <fullName evidence="6">Acetate kinase</fullName>
        <ecNumber evidence="6">2.7.2.1</ecNumber>
    </recommendedName>
    <alternativeName>
        <fullName evidence="6">Acetokinase</fullName>
    </alternativeName>
</protein>
<dbReference type="CDD" id="cd24010">
    <property type="entry name" value="ASKHA_NBD_AcK_PK"/>
    <property type="match status" value="1"/>
</dbReference>
<evidence type="ECO:0000256" key="4">
    <source>
        <dbReference type="ARBA" id="ARBA00022777"/>
    </source>
</evidence>
<dbReference type="Proteomes" id="UP000626697">
    <property type="component" value="Unassembled WGS sequence"/>
</dbReference>
<evidence type="ECO:0000256" key="3">
    <source>
        <dbReference type="ARBA" id="ARBA00022741"/>
    </source>
</evidence>
<dbReference type="EMBL" id="JACJHX010000003">
    <property type="protein sequence ID" value="MBA9026312.1"/>
    <property type="molecule type" value="Genomic_DNA"/>
</dbReference>
<keyword evidence="6" id="KW-0460">Magnesium</keyword>
<comment type="function">
    <text evidence="6">Catalyzes the formation of acetyl phosphate from acetate and ATP. Can also catalyze the reverse reaction.</text>
</comment>
<dbReference type="RefSeq" id="WP_182502173.1">
    <property type="nucleotide sequence ID" value="NZ_JACJHX010000003.1"/>
</dbReference>
<dbReference type="InterPro" id="IPR004372">
    <property type="entry name" value="Ac/propionate_kinase"/>
</dbReference>
<feature type="binding site" evidence="6">
    <location>
        <begin position="281"/>
        <end position="283"/>
    </location>
    <ligand>
        <name>ATP</name>
        <dbReference type="ChEBI" id="CHEBI:30616"/>
    </ligand>
</feature>
<dbReference type="PRINTS" id="PR00471">
    <property type="entry name" value="ACETATEKNASE"/>
</dbReference>
<comment type="catalytic activity">
    <reaction evidence="6">
        <text>acetate + ATP = acetyl phosphate + ADP</text>
        <dbReference type="Rhea" id="RHEA:11352"/>
        <dbReference type="ChEBI" id="CHEBI:22191"/>
        <dbReference type="ChEBI" id="CHEBI:30089"/>
        <dbReference type="ChEBI" id="CHEBI:30616"/>
        <dbReference type="ChEBI" id="CHEBI:456216"/>
        <dbReference type="EC" id="2.7.2.1"/>
    </reaction>
</comment>
<dbReference type="GO" id="GO:0008776">
    <property type="term" value="F:acetate kinase activity"/>
    <property type="evidence" value="ECO:0007669"/>
    <property type="project" value="UniProtKB-EC"/>
</dbReference>
<dbReference type="PANTHER" id="PTHR21060">
    <property type="entry name" value="ACETATE KINASE"/>
    <property type="match status" value="1"/>
</dbReference>
<dbReference type="HAMAP" id="MF_00020">
    <property type="entry name" value="Acetate_kinase"/>
    <property type="match status" value="1"/>
</dbReference>
<feature type="binding site" evidence="6">
    <location>
        <position position="382"/>
    </location>
    <ligand>
        <name>Mg(2+)</name>
        <dbReference type="ChEBI" id="CHEBI:18420"/>
    </ligand>
</feature>
<keyword evidence="2 6" id="KW-0808">Transferase</keyword>
<comment type="cofactor">
    <cofactor evidence="6">
        <name>Mg(2+)</name>
        <dbReference type="ChEBI" id="CHEBI:18420"/>
    </cofactor>
    <cofactor evidence="6">
        <name>Mn(2+)</name>
        <dbReference type="ChEBI" id="CHEBI:29035"/>
    </cofactor>
    <text evidence="6">Mg(2+). Can also accept Mn(2+).</text>
</comment>
<comment type="caution">
    <text evidence="8">The sequence shown here is derived from an EMBL/GenBank/DDBJ whole genome shotgun (WGS) entry which is preliminary data.</text>
</comment>
<feature type="binding site" evidence="6">
    <location>
        <position position="15"/>
    </location>
    <ligand>
        <name>ATP</name>
        <dbReference type="ChEBI" id="CHEBI:30616"/>
    </ligand>
</feature>
<evidence type="ECO:0000256" key="1">
    <source>
        <dbReference type="ARBA" id="ARBA00008748"/>
    </source>
</evidence>
<dbReference type="InterPro" id="IPR000890">
    <property type="entry name" value="Aliphatic_acid_kin_short-chain"/>
</dbReference>
<dbReference type="PROSITE" id="PS01076">
    <property type="entry name" value="ACETATE_KINASE_2"/>
    <property type="match status" value="1"/>
</dbReference>
<dbReference type="Pfam" id="PF00871">
    <property type="entry name" value="Acetate_kinase"/>
    <property type="match status" value="1"/>
</dbReference>
<name>A0ABR6CMP8_9BACI</name>
<comment type="subunit">
    <text evidence="6">Homodimer.</text>
</comment>
<dbReference type="EC" id="2.7.2.1" evidence="6"/>
<comment type="pathway">
    <text evidence="6">Metabolic intermediate biosynthesis; acetyl-CoA biosynthesis; acetyl-CoA from acetate: step 1/2.</text>
</comment>
<organism evidence="8 9">
    <name type="scientific">Peribacillus huizhouensis</name>
    <dbReference type="NCBI Taxonomy" id="1501239"/>
    <lineage>
        <taxon>Bacteria</taxon>
        <taxon>Bacillati</taxon>
        <taxon>Bacillota</taxon>
        <taxon>Bacilli</taxon>
        <taxon>Bacillales</taxon>
        <taxon>Bacillaceae</taxon>
        <taxon>Peribacillus</taxon>
    </lineage>
</organism>
<feature type="active site" description="Proton donor/acceptor" evidence="6">
    <location>
        <position position="146"/>
    </location>
</feature>
<evidence type="ECO:0000256" key="7">
    <source>
        <dbReference type="RuleBase" id="RU003835"/>
    </source>
</evidence>
<keyword evidence="6" id="KW-0963">Cytoplasm</keyword>